<dbReference type="Pfam" id="PF14361">
    <property type="entry name" value="RsbRD_N"/>
    <property type="match status" value="1"/>
</dbReference>
<sequence>MGAIADRFEADLDAIVAEADAVIIGAIPALGADPAIAAEVSASTRGNLRRLVNVARRAVDPPPADVAPEALDLARTLVRRGIESDVIYKGYRRGQQVAWQRWLACAEAVVGPGEELFSVLDASLRLLFDYVDQVLGRVIAEMQREREEILGGALARRTETVRLILDGAPLDSEAASRRLGYDLGRHHTAIVLWAEPPDVPQGALESGAVALARSVGARRPLTLSAGTTTLWAWIGTDAGVAPAAFRAALQETDLRAAIGPTLRGIVGFRRSHEAAISVQRLVSRNREGGQVATYDELEVTALAAHDDQRAAEFVVSTLGPLAEDNPAAGRLRETLRVFLDEAEHAPRSAARLHTHRNTVLQRVARATELLGYRPGEQRLAVMLALELRRRLGPGREA</sequence>
<keyword evidence="6" id="KW-1185">Reference proteome</keyword>
<dbReference type="InterPro" id="IPR051448">
    <property type="entry name" value="CdaR-like_regulators"/>
</dbReference>
<evidence type="ECO:0000259" key="3">
    <source>
        <dbReference type="Pfam" id="PF14361"/>
    </source>
</evidence>
<dbReference type="PANTHER" id="PTHR33744:SF1">
    <property type="entry name" value="DNA-BINDING TRANSCRIPTIONAL ACTIVATOR ADER"/>
    <property type="match status" value="1"/>
</dbReference>
<dbReference type="Pfam" id="PF13556">
    <property type="entry name" value="HTH_30"/>
    <property type="match status" value="1"/>
</dbReference>
<dbReference type="RefSeq" id="WP_270046408.1">
    <property type="nucleotide sequence ID" value="NZ_JAPDOD010000090.1"/>
</dbReference>
<dbReference type="InterPro" id="IPR042070">
    <property type="entry name" value="PucR_C-HTH_sf"/>
</dbReference>
<accession>A0A9X3SBN7</accession>
<dbReference type="Gene3D" id="1.10.10.2840">
    <property type="entry name" value="PucR C-terminal helix-turn-helix domain"/>
    <property type="match status" value="1"/>
</dbReference>
<name>A0A9X3SBN7_9ACTN</name>
<dbReference type="InterPro" id="IPR025751">
    <property type="entry name" value="RsbRD_N_dom"/>
</dbReference>
<feature type="domain" description="CdaR GGDEF-like" evidence="4">
    <location>
        <begin position="172"/>
        <end position="280"/>
    </location>
</feature>
<dbReference type="AlphaFoldDB" id="A0A9X3SBN7"/>
<dbReference type="InterPro" id="IPR041522">
    <property type="entry name" value="CdaR_GGDEF"/>
</dbReference>
<evidence type="ECO:0000259" key="2">
    <source>
        <dbReference type="Pfam" id="PF13556"/>
    </source>
</evidence>
<dbReference type="InterPro" id="IPR025736">
    <property type="entry name" value="PucR_C-HTH_dom"/>
</dbReference>
<feature type="domain" description="PucR C-terminal helix-turn-helix" evidence="2">
    <location>
        <begin position="331"/>
        <end position="386"/>
    </location>
</feature>
<comment type="caution">
    <text evidence="5">The sequence shown here is derived from an EMBL/GenBank/DDBJ whole genome shotgun (WGS) entry which is preliminary data.</text>
</comment>
<evidence type="ECO:0000313" key="5">
    <source>
        <dbReference type="EMBL" id="MDA0167158.1"/>
    </source>
</evidence>
<protein>
    <submittedName>
        <fullName evidence="5">Helix-turn-helix domain-containing protein</fullName>
    </submittedName>
</protein>
<dbReference type="Proteomes" id="UP001149140">
    <property type="component" value="Unassembled WGS sequence"/>
</dbReference>
<feature type="domain" description="RsbT co-antagonist protein RsbRD N-terminal" evidence="3">
    <location>
        <begin position="13"/>
        <end position="157"/>
    </location>
</feature>
<evidence type="ECO:0000259" key="4">
    <source>
        <dbReference type="Pfam" id="PF17853"/>
    </source>
</evidence>
<comment type="similarity">
    <text evidence="1">Belongs to the CdaR family.</text>
</comment>
<organism evidence="5 6">
    <name type="scientific">Solirubrobacter ginsenosidimutans</name>
    <dbReference type="NCBI Taxonomy" id="490573"/>
    <lineage>
        <taxon>Bacteria</taxon>
        <taxon>Bacillati</taxon>
        <taxon>Actinomycetota</taxon>
        <taxon>Thermoleophilia</taxon>
        <taxon>Solirubrobacterales</taxon>
        <taxon>Solirubrobacteraceae</taxon>
        <taxon>Solirubrobacter</taxon>
    </lineage>
</organism>
<proteinExistence type="inferred from homology"/>
<dbReference type="Pfam" id="PF17853">
    <property type="entry name" value="GGDEF_2"/>
    <property type="match status" value="1"/>
</dbReference>
<gene>
    <name evidence="5" type="ORF">OM076_43260</name>
</gene>
<dbReference type="PANTHER" id="PTHR33744">
    <property type="entry name" value="CARBOHYDRATE DIACID REGULATOR"/>
    <property type="match status" value="1"/>
</dbReference>
<evidence type="ECO:0000256" key="1">
    <source>
        <dbReference type="ARBA" id="ARBA00006754"/>
    </source>
</evidence>
<reference evidence="5" key="1">
    <citation type="submission" date="2022-10" db="EMBL/GenBank/DDBJ databases">
        <title>The WGS of Solirubrobacter ginsenosidimutans DSM 21036.</title>
        <authorList>
            <person name="Jiang Z."/>
        </authorList>
    </citation>
    <scope>NUCLEOTIDE SEQUENCE</scope>
    <source>
        <strain evidence="5">DSM 21036</strain>
    </source>
</reference>
<dbReference type="EMBL" id="JAPDOD010000090">
    <property type="protein sequence ID" value="MDA0167158.1"/>
    <property type="molecule type" value="Genomic_DNA"/>
</dbReference>
<evidence type="ECO:0000313" key="6">
    <source>
        <dbReference type="Proteomes" id="UP001149140"/>
    </source>
</evidence>